<dbReference type="InterPro" id="IPR003439">
    <property type="entry name" value="ABC_transporter-like_ATP-bd"/>
</dbReference>
<name>A0ABP7BRN0_9MICC</name>
<dbReference type="Pfam" id="PF00005">
    <property type="entry name" value="ABC_tran"/>
    <property type="match status" value="1"/>
</dbReference>
<feature type="domain" description="ABC transporter" evidence="4">
    <location>
        <begin position="14"/>
        <end position="247"/>
    </location>
</feature>
<evidence type="ECO:0000256" key="3">
    <source>
        <dbReference type="ARBA" id="ARBA00022840"/>
    </source>
</evidence>
<dbReference type="Proteomes" id="UP001500752">
    <property type="component" value="Unassembled WGS sequence"/>
</dbReference>
<comment type="caution">
    <text evidence="5">The sequence shown here is derived from an EMBL/GenBank/DDBJ whole genome shotgun (WGS) entry which is preliminary data.</text>
</comment>
<dbReference type="PANTHER" id="PTHR42788">
    <property type="entry name" value="TAURINE IMPORT ATP-BINDING PROTEIN-RELATED"/>
    <property type="match status" value="1"/>
</dbReference>
<dbReference type="PROSITE" id="PS50893">
    <property type="entry name" value="ABC_TRANSPORTER_2"/>
    <property type="match status" value="1"/>
</dbReference>
<dbReference type="PROSITE" id="PS00211">
    <property type="entry name" value="ABC_TRANSPORTER_1"/>
    <property type="match status" value="1"/>
</dbReference>
<dbReference type="InterPro" id="IPR017871">
    <property type="entry name" value="ABC_transporter-like_CS"/>
</dbReference>
<accession>A0ABP7BRN0</accession>
<evidence type="ECO:0000313" key="6">
    <source>
        <dbReference type="Proteomes" id="UP001500752"/>
    </source>
</evidence>
<dbReference type="InterPro" id="IPR027417">
    <property type="entry name" value="P-loop_NTPase"/>
</dbReference>
<dbReference type="SUPFAM" id="SSF52540">
    <property type="entry name" value="P-loop containing nucleoside triphosphate hydrolases"/>
    <property type="match status" value="1"/>
</dbReference>
<dbReference type="Gene3D" id="3.40.50.300">
    <property type="entry name" value="P-loop containing nucleotide triphosphate hydrolases"/>
    <property type="match status" value="1"/>
</dbReference>
<dbReference type="EMBL" id="BAABEO010000002">
    <property type="protein sequence ID" value="GAA3666922.1"/>
    <property type="molecule type" value="Genomic_DNA"/>
</dbReference>
<dbReference type="PANTHER" id="PTHR42788:SF13">
    <property type="entry name" value="ALIPHATIC SULFONATES IMPORT ATP-BINDING PROTEIN SSUB"/>
    <property type="match status" value="1"/>
</dbReference>
<evidence type="ECO:0000313" key="5">
    <source>
        <dbReference type="EMBL" id="GAA3666922.1"/>
    </source>
</evidence>
<dbReference type="InterPro" id="IPR003593">
    <property type="entry name" value="AAA+_ATPase"/>
</dbReference>
<evidence type="ECO:0000256" key="1">
    <source>
        <dbReference type="ARBA" id="ARBA00022448"/>
    </source>
</evidence>
<dbReference type="RefSeq" id="WP_345147821.1">
    <property type="nucleotide sequence ID" value="NZ_BAABEO010000002.1"/>
</dbReference>
<sequence>MNLTENDPARPVRLAVRGLSKTYGSGSTANRVLVDITLDVHQGEFICLVGPSGAGKTTLLRCLTSLMPPTSGTVALDGKVLNGPSEHISIVFQEYTRSLLPWMTVEANIALPLQARGMSRKEAVAQVEPLLRSVGLPGTGRKYPWQLSGGMQQRVAIARALITEPEVLVMDEPFASIDAQTRLELEDLTRTLQQERNMTVVLVTHDIDEAVYLADRIVVLSKNPATVQEIVDVGLGDTRDQITTREDHRFAELRSHILGQIRAAQIRGAVRV</sequence>
<dbReference type="CDD" id="cd03293">
    <property type="entry name" value="ABC_NrtD_SsuB_transporters"/>
    <property type="match status" value="1"/>
</dbReference>
<keyword evidence="1" id="KW-0813">Transport</keyword>
<keyword evidence="3 5" id="KW-0067">ATP-binding</keyword>
<proteinExistence type="predicted"/>
<dbReference type="GO" id="GO:0005524">
    <property type="term" value="F:ATP binding"/>
    <property type="evidence" value="ECO:0007669"/>
    <property type="project" value="UniProtKB-KW"/>
</dbReference>
<organism evidence="5 6">
    <name type="scientific">Arthrobacter ginkgonis</name>
    <dbReference type="NCBI Taxonomy" id="1630594"/>
    <lineage>
        <taxon>Bacteria</taxon>
        <taxon>Bacillati</taxon>
        <taxon>Actinomycetota</taxon>
        <taxon>Actinomycetes</taxon>
        <taxon>Micrococcales</taxon>
        <taxon>Micrococcaceae</taxon>
        <taxon>Arthrobacter</taxon>
    </lineage>
</organism>
<gene>
    <name evidence="5" type="ORF">GCM10023081_02200</name>
</gene>
<keyword evidence="6" id="KW-1185">Reference proteome</keyword>
<dbReference type="SMART" id="SM00382">
    <property type="entry name" value="AAA"/>
    <property type="match status" value="1"/>
</dbReference>
<protein>
    <submittedName>
        <fullName evidence="5">ABC transporter ATP-binding protein</fullName>
    </submittedName>
</protein>
<keyword evidence="2" id="KW-0547">Nucleotide-binding</keyword>
<reference evidence="6" key="1">
    <citation type="journal article" date="2019" name="Int. J. Syst. Evol. Microbiol.">
        <title>The Global Catalogue of Microorganisms (GCM) 10K type strain sequencing project: providing services to taxonomists for standard genome sequencing and annotation.</title>
        <authorList>
            <consortium name="The Broad Institute Genomics Platform"/>
            <consortium name="The Broad Institute Genome Sequencing Center for Infectious Disease"/>
            <person name="Wu L."/>
            <person name="Ma J."/>
        </authorList>
    </citation>
    <scope>NUCLEOTIDE SEQUENCE [LARGE SCALE GENOMIC DNA]</scope>
    <source>
        <strain evidence="6">JCM 30742</strain>
    </source>
</reference>
<dbReference type="InterPro" id="IPR050166">
    <property type="entry name" value="ABC_transporter_ATP-bind"/>
</dbReference>
<evidence type="ECO:0000259" key="4">
    <source>
        <dbReference type="PROSITE" id="PS50893"/>
    </source>
</evidence>
<evidence type="ECO:0000256" key="2">
    <source>
        <dbReference type="ARBA" id="ARBA00022741"/>
    </source>
</evidence>